<protein>
    <recommendedName>
        <fullName evidence="8">Arginine biosynthesis bifunctional protein ArgJ</fullName>
    </recommendedName>
    <domain>
        <recommendedName>
            <fullName evidence="8">Glutamate N-acetyltransferase</fullName>
            <ecNumber evidence="8">2.3.1.35</ecNumber>
        </recommendedName>
        <alternativeName>
            <fullName evidence="8">Ornithine acetyltransferase</fullName>
            <shortName evidence="8">OATase</shortName>
        </alternativeName>
        <alternativeName>
            <fullName evidence="8">Ornithine transacetylase</fullName>
        </alternativeName>
    </domain>
    <domain>
        <recommendedName>
            <fullName evidence="8">Amino-acid acetyltransferase</fullName>
            <ecNumber evidence="8">2.3.1.1</ecNumber>
        </recommendedName>
        <alternativeName>
            <fullName evidence="8">N-acetylglutamate synthase</fullName>
            <shortName evidence="8">AGSase</shortName>
        </alternativeName>
    </domain>
    <component>
        <recommendedName>
            <fullName evidence="8">Arginine biosynthesis bifunctional protein ArgJ alpha chain</fullName>
        </recommendedName>
    </component>
    <component>
        <recommendedName>
            <fullName evidence="8">Arginine biosynthesis bifunctional protein ArgJ beta chain</fullName>
        </recommendedName>
    </component>
</protein>
<keyword evidence="5 8" id="KW-0808">Transferase</keyword>
<evidence type="ECO:0000256" key="7">
    <source>
        <dbReference type="ARBA" id="ARBA00023315"/>
    </source>
</evidence>
<comment type="pathway">
    <text evidence="8">Amino-acid biosynthesis; L-arginine biosynthesis; N(2)-acetyl-L-ornithine from L-glutamate: step 1/4.</text>
</comment>
<dbReference type="GO" id="GO:0004042">
    <property type="term" value="F:L-glutamate N-acetyltransferase activity"/>
    <property type="evidence" value="ECO:0007669"/>
    <property type="project" value="UniProtKB-UniRule"/>
</dbReference>
<dbReference type="EC" id="2.3.1.35" evidence="8"/>
<dbReference type="InterPro" id="IPR016117">
    <property type="entry name" value="ArgJ-like_dom_sf"/>
</dbReference>
<accession>A0A9D1TPT3</accession>
<feature type="binding site" evidence="8">
    <location>
        <position position="174"/>
    </location>
    <ligand>
        <name>substrate</name>
    </ligand>
</feature>
<feature type="binding site" evidence="8">
    <location>
        <position position="148"/>
    </location>
    <ligand>
        <name>substrate</name>
    </ligand>
</feature>
<keyword evidence="7 8" id="KW-0012">Acyltransferase</keyword>
<name>A0A9D1TPT3_9BACT</name>
<evidence type="ECO:0000313" key="9">
    <source>
        <dbReference type="EMBL" id="HIW01008.1"/>
    </source>
</evidence>
<proteinExistence type="inferred from homology"/>
<keyword evidence="4 8" id="KW-0028">Amino-acid biosynthesis</keyword>
<comment type="catalytic activity">
    <reaction evidence="8">
        <text>L-glutamate + acetyl-CoA = N-acetyl-L-glutamate + CoA + H(+)</text>
        <dbReference type="Rhea" id="RHEA:24292"/>
        <dbReference type="ChEBI" id="CHEBI:15378"/>
        <dbReference type="ChEBI" id="CHEBI:29985"/>
        <dbReference type="ChEBI" id="CHEBI:44337"/>
        <dbReference type="ChEBI" id="CHEBI:57287"/>
        <dbReference type="ChEBI" id="CHEBI:57288"/>
        <dbReference type="EC" id="2.3.1.1"/>
    </reaction>
</comment>
<evidence type="ECO:0000256" key="3">
    <source>
        <dbReference type="ARBA" id="ARBA00022571"/>
    </source>
</evidence>
<keyword evidence="6 8" id="KW-0068">Autocatalytic cleavage</keyword>
<feature type="chain" id="PRO_5039773915" description="Arginine biosynthesis bifunctional protein ArgJ alpha chain" evidence="8">
    <location>
        <begin position="1"/>
        <end position="184"/>
    </location>
</feature>
<feature type="binding site" evidence="8">
    <location>
        <position position="397"/>
    </location>
    <ligand>
        <name>substrate</name>
    </ligand>
</feature>
<comment type="catalytic activity">
    <reaction evidence="8">
        <text>N(2)-acetyl-L-ornithine + L-glutamate = N-acetyl-L-glutamate + L-ornithine</text>
        <dbReference type="Rhea" id="RHEA:15349"/>
        <dbReference type="ChEBI" id="CHEBI:29985"/>
        <dbReference type="ChEBI" id="CHEBI:44337"/>
        <dbReference type="ChEBI" id="CHEBI:46911"/>
        <dbReference type="ChEBI" id="CHEBI:57805"/>
        <dbReference type="EC" id="2.3.1.35"/>
    </reaction>
</comment>
<reference evidence="9" key="2">
    <citation type="submission" date="2021-04" db="EMBL/GenBank/DDBJ databases">
        <authorList>
            <person name="Gilroy R."/>
        </authorList>
    </citation>
    <scope>NUCLEOTIDE SEQUENCE</scope>
    <source>
        <strain evidence="9">ChiHecec2B26-446</strain>
    </source>
</reference>
<keyword evidence="3 8" id="KW-0055">Arginine biosynthesis</keyword>
<comment type="subcellular location">
    <subcellularLocation>
        <location evidence="8">Cytoplasm</location>
    </subcellularLocation>
</comment>
<dbReference type="HAMAP" id="MF_01106">
    <property type="entry name" value="ArgJ"/>
    <property type="match status" value="1"/>
</dbReference>
<feature type="site" description="Cleavage; by autolysis" evidence="8">
    <location>
        <begin position="184"/>
        <end position="185"/>
    </location>
</feature>
<reference evidence="9" key="1">
    <citation type="journal article" date="2021" name="PeerJ">
        <title>Extensive microbial diversity within the chicken gut microbiome revealed by metagenomics and culture.</title>
        <authorList>
            <person name="Gilroy R."/>
            <person name="Ravi A."/>
            <person name="Getino M."/>
            <person name="Pursley I."/>
            <person name="Horton D.L."/>
            <person name="Alikhan N.F."/>
            <person name="Baker D."/>
            <person name="Gharbi K."/>
            <person name="Hall N."/>
            <person name="Watson M."/>
            <person name="Adriaenssens E.M."/>
            <person name="Foster-Nyarko E."/>
            <person name="Jarju S."/>
            <person name="Secka A."/>
            <person name="Antonio M."/>
            <person name="Oren A."/>
            <person name="Chaudhuri R.R."/>
            <person name="La Ragione R."/>
            <person name="Hildebrand F."/>
            <person name="Pallen M.J."/>
        </authorList>
    </citation>
    <scope>NUCLEOTIDE SEQUENCE</scope>
    <source>
        <strain evidence="9">ChiHecec2B26-446</strain>
    </source>
</reference>
<evidence type="ECO:0000313" key="10">
    <source>
        <dbReference type="Proteomes" id="UP000886752"/>
    </source>
</evidence>
<dbReference type="EC" id="2.3.1.1" evidence="8"/>
<dbReference type="PANTHER" id="PTHR23100:SF0">
    <property type="entry name" value="ARGININE BIOSYNTHESIS BIFUNCTIONAL PROTEIN ARGJ, MITOCHONDRIAL"/>
    <property type="match status" value="1"/>
</dbReference>
<dbReference type="Proteomes" id="UP000886752">
    <property type="component" value="Unassembled WGS sequence"/>
</dbReference>
<feature type="binding site" evidence="8">
    <location>
        <position position="185"/>
    </location>
    <ligand>
        <name>substrate</name>
    </ligand>
</feature>
<feature type="active site" description="Nucleophile" evidence="8">
    <location>
        <position position="185"/>
    </location>
</feature>
<gene>
    <name evidence="8 9" type="primary">argJ</name>
    <name evidence="9" type="ORF">H9894_07460</name>
</gene>
<feature type="binding site" evidence="8">
    <location>
        <position position="392"/>
    </location>
    <ligand>
        <name>substrate</name>
    </ligand>
</feature>
<dbReference type="SUPFAM" id="SSF56266">
    <property type="entry name" value="DmpA/ArgJ-like"/>
    <property type="match status" value="1"/>
</dbReference>
<comment type="pathway">
    <text evidence="8">Amino-acid biosynthesis; L-arginine biosynthesis; L-ornithine and N-acetyl-L-glutamate from L-glutamate and N(2)-acetyl-L-ornithine (cyclic): step 1/1.</text>
</comment>
<comment type="similarity">
    <text evidence="1 8">Belongs to the ArgJ family.</text>
</comment>
<dbReference type="Gene3D" id="3.10.20.340">
    <property type="entry name" value="ArgJ beta chain, C-terminal domain"/>
    <property type="match status" value="1"/>
</dbReference>
<dbReference type="GO" id="GO:0005737">
    <property type="term" value="C:cytoplasm"/>
    <property type="evidence" value="ECO:0007669"/>
    <property type="project" value="UniProtKB-SubCell"/>
</dbReference>
<dbReference type="NCBIfam" id="TIGR00120">
    <property type="entry name" value="ArgJ"/>
    <property type="match status" value="1"/>
</dbReference>
<feature type="chain" id="PRO_5039773914" description="Arginine biosynthesis bifunctional protein ArgJ beta chain" evidence="8">
    <location>
        <begin position="185"/>
        <end position="397"/>
    </location>
</feature>
<dbReference type="AlphaFoldDB" id="A0A9D1TPT3"/>
<evidence type="ECO:0000256" key="8">
    <source>
        <dbReference type="HAMAP-Rule" id="MF_01106"/>
    </source>
</evidence>
<organism evidence="9 10">
    <name type="scientific">Candidatus Desulfovibrio intestinipullorum</name>
    <dbReference type="NCBI Taxonomy" id="2838536"/>
    <lineage>
        <taxon>Bacteria</taxon>
        <taxon>Pseudomonadati</taxon>
        <taxon>Thermodesulfobacteriota</taxon>
        <taxon>Desulfovibrionia</taxon>
        <taxon>Desulfovibrionales</taxon>
        <taxon>Desulfovibrionaceae</taxon>
        <taxon>Desulfovibrio</taxon>
    </lineage>
</organism>
<evidence type="ECO:0000256" key="2">
    <source>
        <dbReference type="ARBA" id="ARBA00011475"/>
    </source>
</evidence>
<dbReference type="InterPro" id="IPR002813">
    <property type="entry name" value="Arg_biosynth_ArgJ"/>
</dbReference>
<dbReference type="PANTHER" id="PTHR23100">
    <property type="entry name" value="ARGININE BIOSYNTHESIS BIFUNCTIONAL PROTEIN ARGJ"/>
    <property type="match status" value="1"/>
</dbReference>
<keyword evidence="8" id="KW-0511">Multifunctional enzyme</keyword>
<evidence type="ECO:0000256" key="4">
    <source>
        <dbReference type="ARBA" id="ARBA00022605"/>
    </source>
</evidence>
<dbReference type="EMBL" id="DXHV01000070">
    <property type="protein sequence ID" value="HIW01008.1"/>
    <property type="molecule type" value="Genomic_DNA"/>
</dbReference>
<dbReference type="InterPro" id="IPR042195">
    <property type="entry name" value="ArgJ_beta_C"/>
</dbReference>
<evidence type="ECO:0000256" key="5">
    <source>
        <dbReference type="ARBA" id="ARBA00022679"/>
    </source>
</evidence>
<feature type="site" description="Involved in the stabilization of negative charge on the oxyanion by the formation of the oxyanion hole" evidence="8">
    <location>
        <position position="111"/>
    </location>
</feature>
<evidence type="ECO:0000256" key="1">
    <source>
        <dbReference type="ARBA" id="ARBA00006774"/>
    </source>
</evidence>
<comment type="function">
    <text evidence="8">Catalyzes two activities which are involved in the cyclic version of arginine biosynthesis: the synthesis of N-acetylglutamate from glutamate and acetyl-CoA as the acetyl donor, and of ornithine by transacetylation between N(2)-acetylornithine and glutamate.</text>
</comment>
<comment type="subunit">
    <text evidence="2 8">Heterotetramer of two alpha and two beta chains.</text>
</comment>
<dbReference type="FunFam" id="3.60.70.12:FF:000001">
    <property type="entry name" value="Arginine biosynthesis bifunctional protein ArgJ, chloroplastic"/>
    <property type="match status" value="1"/>
</dbReference>
<dbReference type="CDD" id="cd02152">
    <property type="entry name" value="OAT"/>
    <property type="match status" value="1"/>
</dbReference>
<dbReference type="GO" id="GO:0004358">
    <property type="term" value="F:L-glutamate N-acetyltransferase activity, acting on acetyl-L-ornithine as donor"/>
    <property type="evidence" value="ECO:0007669"/>
    <property type="project" value="UniProtKB-UniRule"/>
</dbReference>
<dbReference type="NCBIfam" id="NF003802">
    <property type="entry name" value="PRK05388.1"/>
    <property type="match status" value="1"/>
</dbReference>
<evidence type="ECO:0000256" key="6">
    <source>
        <dbReference type="ARBA" id="ARBA00022813"/>
    </source>
</evidence>
<sequence>MKQTNDLPRGFAAGTAQAGFKKQGRDDLGLIVSEVDAVAAGVFTTNVFKAAPVLVCQDILKTHRTVRGVVANSGQANACTGDEGLRNCRSTLAMVAGRLGLEAESLLPLSTGVIGDQLKMDKWEAAVPALVESLGSRDAEGFTRAFMTTDAFPKFASRDLQLSGGTVRLTTMAKGAGMICPNMATMLCVVLTDAIVDPQKWQALFARCADATFNRVSVDGDTSTNDTILALANGASGVSLEDPRDAALFEEALTDILRTTAHMLVKDGEGATKVMHIHVHGADSNRDAEQVARTVGHSQLVKTAIYGRDANWGRIVAAVGRSGVPMKPEDVSVSLCGVELFRNGQPLGSNFDDQLEGPLQKEDIPIDIAIGVGPGHYTLEASDLSVGYVRLNSDYRS</sequence>
<feature type="binding site" evidence="8">
    <location>
        <position position="269"/>
    </location>
    <ligand>
        <name>substrate</name>
    </ligand>
</feature>
<dbReference type="Pfam" id="PF01960">
    <property type="entry name" value="ArgJ"/>
    <property type="match status" value="1"/>
</dbReference>
<comment type="caution">
    <text evidence="9">The sequence shown here is derived from an EMBL/GenBank/DDBJ whole genome shotgun (WGS) entry which is preliminary data.</text>
</comment>
<keyword evidence="8" id="KW-0963">Cytoplasm</keyword>
<dbReference type="GO" id="GO:0006526">
    <property type="term" value="P:L-arginine biosynthetic process"/>
    <property type="evidence" value="ECO:0007669"/>
    <property type="project" value="UniProtKB-UniRule"/>
</dbReference>
<feature type="site" description="Involved in the stabilization of negative charge on the oxyanion by the formation of the oxyanion hole" evidence="8">
    <location>
        <position position="112"/>
    </location>
</feature>
<dbReference type="GO" id="GO:0006592">
    <property type="term" value="P:ornithine biosynthetic process"/>
    <property type="evidence" value="ECO:0007669"/>
    <property type="project" value="TreeGrafter"/>
</dbReference>
<dbReference type="Gene3D" id="3.60.70.12">
    <property type="entry name" value="L-amino peptidase D-ALA esterase/amidase"/>
    <property type="match status" value="1"/>
</dbReference>